<feature type="compositionally biased region" description="Acidic residues" evidence="3">
    <location>
        <begin position="57"/>
        <end position="70"/>
    </location>
</feature>
<feature type="coiled-coil region" evidence="2">
    <location>
        <begin position="163"/>
        <end position="196"/>
    </location>
</feature>
<reference evidence="6" key="1">
    <citation type="submission" date="2021-01" db="EMBL/GenBank/DDBJ databases">
        <title>Caligus Genome Assembly.</title>
        <authorList>
            <person name="Gallardo-Escarate C."/>
        </authorList>
    </citation>
    <scope>NUCLEOTIDE SEQUENCE [LARGE SCALE GENOMIC DNA]</scope>
</reference>
<feature type="domain" description="Micro-fibrillar-associated protein 1 C-terminal" evidence="4">
    <location>
        <begin position="66"/>
        <end position="230"/>
    </location>
</feature>
<evidence type="ECO:0000313" key="6">
    <source>
        <dbReference type="Proteomes" id="UP000595437"/>
    </source>
</evidence>
<protein>
    <recommendedName>
        <fullName evidence="4">Micro-fibrillar-associated protein 1 C-terminal domain-containing protein</fullName>
    </recommendedName>
</protein>
<sequence length="231" mass="27418">SDEDAELDEEGISRRRELMRQRALMKAQIQEKEEIMEVEEERSGEEGGKHDSGSSSSEEEEDTTDDSDDSEGPKLKPIFVRKRDRLTLEEREKEASKARVAEKEAAALAEVRRRQTIKMVEDDVRREFVSRKAKANDPIGLDEVNTEDENEEIEYEAWKLRELRRLKRDREEKEAVAREREEIDRLRNMTEAERRQELKNNPKLVTNKSTKGKYKFMQKYYHRGVFYMDEE</sequence>
<dbReference type="Pfam" id="PF06991">
    <property type="entry name" value="MFAP1"/>
    <property type="match status" value="1"/>
</dbReference>
<dbReference type="EMBL" id="CP045898">
    <property type="protein sequence ID" value="QQP40394.1"/>
    <property type="molecule type" value="Genomic_DNA"/>
</dbReference>
<evidence type="ECO:0000256" key="2">
    <source>
        <dbReference type="SAM" id="Coils"/>
    </source>
</evidence>
<evidence type="ECO:0000256" key="1">
    <source>
        <dbReference type="ARBA" id="ARBA00008155"/>
    </source>
</evidence>
<comment type="similarity">
    <text evidence="1">Belongs to the MFAP1 family.</text>
</comment>
<dbReference type="PANTHER" id="PTHR15327">
    <property type="entry name" value="MICROFIBRIL-ASSOCIATED PROTEIN"/>
    <property type="match status" value="1"/>
</dbReference>
<feature type="non-terminal residue" evidence="5">
    <location>
        <position position="231"/>
    </location>
</feature>
<dbReference type="Proteomes" id="UP000595437">
    <property type="component" value="Chromosome 9"/>
</dbReference>
<name>A0A7T8GYW9_CALRO</name>
<keyword evidence="2" id="KW-0175">Coiled coil</keyword>
<gene>
    <name evidence="5" type="ORF">FKW44_014415</name>
</gene>
<organism evidence="5 6">
    <name type="scientific">Caligus rogercresseyi</name>
    <name type="common">Sea louse</name>
    <dbReference type="NCBI Taxonomy" id="217165"/>
    <lineage>
        <taxon>Eukaryota</taxon>
        <taxon>Metazoa</taxon>
        <taxon>Ecdysozoa</taxon>
        <taxon>Arthropoda</taxon>
        <taxon>Crustacea</taxon>
        <taxon>Multicrustacea</taxon>
        <taxon>Hexanauplia</taxon>
        <taxon>Copepoda</taxon>
        <taxon>Siphonostomatoida</taxon>
        <taxon>Caligidae</taxon>
        <taxon>Caligus</taxon>
    </lineage>
</organism>
<evidence type="ECO:0000256" key="3">
    <source>
        <dbReference type="SAM" id="MobiDB-lite"/>
    </source>
</evidence>
<feature type="region of interest" description="Disordered" evidence="3">
    <location>
        <begin position="29"/>
        <end position="78"/>
    </location>
</feature>
<proteinExistence type="inferred from homology"/>
<keyword evidence="6" id="KW-1185">Reference proteome</keyword>
<dbReference type="AlphaFoldDB" id="A0A7T8GYW9"/>
<feature type="non-terminal residue" evidence="5">
    <location>
        <position position="1"/>
    </location>
</feature>
<accession>A0A7T8GYW9</accession>
<dbReference type="InterPro" id="IPR033194">
    <property type="entry name" value="MFAP1"/>
</dbReference>
<dbReference type="OrthoDB" id="1111734at2759"/>
<evidence type="ECO:0000313" key="5">
    <source>
        <dbReference type="EMBL" id="QQP40394.1"/>
    </source>
</evidence>
<dbReference type="InterPro" id="IPR009730">
    <property type="entry name" value="MFAP1_C"/>
</dbReference>
<evidence type="ECO:0000259" key="4">
    <source>
        <dbReference type="Pfam" id="PF06991"/>
    </source>
</evidence>